<dbReference type="GO" id="GO:0060090">
    <property type="term" value="F:molecular adaptor activity"/>
    <property type="evidence" value="ECO:0007669"/>
    <property type="project" value="TreeGrafter"/>
</dbReference>
<dbReference type="GO" id="GO:0030015">
    <property type="term" value="C:CCR4-NOT core complex"/>
    <property type="evidence" value="ECO:0007669"/>
    <property type="project" value="InterPro"/>
</dbReference>
<evidence type="ECO:0000313" key="3">
    <source>
        <dbReference type="Proteomes" id="UP000247409"/>
    </source>
</evidence>
<name>A0A2V3II66_9FLOR</name>
<dbReference type="Pfam" id="PF16417">
    <property type="entry name" value="CNOT1_TTP_bind"/>
    <property type="match status" value="1"/>
</dbReference>
<feature type="domain" description="CCR4-NOT transcription complex subunit 1 TTP binding" evidence="1">
    <location>
        <begin position="161"/>
        <end position="229"/>
    </location>
</feature>
<dbReference type="InterPro" id="IPR032193">
    <property type="entry name" value="CNOT1_TTP_bind"/>
</dbReference>
<proteinExistence type="predicted"/>
<accession>A0A2V3II66</accession>
<evidence type="ECO:0000259" key="1">
    <source>
        <dbReference type="Pfam" id="PF16417"/>
    </source>
</evidence>
<protein>
    <submittedName>
        <fullName evidence="2">CCR4-NOT transcription complex subunit 1</fullName>
    </submittedName>
</protein>
<keyword evidence="3" id="KW-1185">Reference proteome</keyword>
<dbReference type="InterPro" id="IPR040398">
    <property type="entry name" value="Not1"/>
</dbReference>
<dbReference type="InterPro" id="IPR038535">
    <property type="entry name" value="CNOT1_TTP_bind_sf"/>
</dbReference>
<dbReference type="Gene3D" id="1.25.40.840">
    <property type="entry name" value="CCR4-NOT transcription complex subunit 1 TTP binding domain"/>
    <property type="match status" value="1"/>
</dbReference>
<comment type="caution">
    <text evidence="2">The sequence shown here is derived from an EMBL/GenBank/DDBJ whole genome shotgun (WGS) entry which is preliminary data.</text>
</comment>
<dbReference type="GO" id="GO:0017148">
    <property type="term" value="P:negative regulation of translation"/>
    <property type="evidence" value="ECO:0007669"/>
    <property type="project" value="InterPro"/>
</dbReference>
<organism evidence="2 3">
    <name type="scientific">Gracilariopsis chorda</name>
    <dbReference type="NCBI Taxonomy" id="448386"/>
    <lineage>
        <taxon>Eukaryota</taxon>
        <taxon>Rhodophyta</taxon>
        <taxon>Florideophyceae</taxon>
        <taxon>Rhodymeniophycidae</taxon>
        <taxon>Gracilariales</taxon>
        <taxon>Gracilariaceae</taxon>
        <taxon>Gracilariopsis</taxon>
    </lineage>
</organism>
<reference evidence="2 3" key="1">
    <citation type="journal article" date="2018" name="Mol. Biol. Evol.">
        <title>Analysis of the draft genome of the red seaweed Gracilariopsis chorda provides insights into genome size evolution in Rhodophyta.</title>
        <authorList>
            <person name="Lee J."/>
            <person name="Yang E.C."/>
            <person name="Graf L."/>
            <person name="Yang J.H."/>
            <person name="Qiu H."/>
            <person name="Zel Zion U."/>
            <person name="Chan C.X."/>
            <person name="Stephens T.G."/>
            <person name="Weber A.P.M."/>
            <person name="Boo G.H."/>
            <person name="Boo S.M."/>
            <person name="Kim K.M."/>
            <person name="Shin Y."/>
            <person name="Jung M."/>
            <person name="Lee S.J."/>
            <person name="Yim H.S."/>
            <person name="Lee J.H."/>
            <person name="Bhattacharya D."/>
            <person name="Yoon H.S."/>
        </authorList>
    </citation>
    <scope>NUCLEOTIDE SEQUENCE [LARGE SCALE GENOMIC DNA]</scope>
    <source>
        <strain evidence="2 3">SKKU-2015</strain>
        <tissue evidence="2">Whole body</tissue>
    </source>
</reference>
<dbReference type="PANTHER" id="PTHR13162:SF8">
    <property type="entry name" value="CCR4-NOT TRANSCRIPTION COMPLEX SUBUNIT 1"/>
    <property type="match status" value="1"/>
</dbReference>
<dbReference type="EMBL" id="NBIV01000197">
    <property type="protein sequence ID" value="PXF41762.1"/>
    <property type="molecule type" value="Genomic_DNA"/>
</dbReference>
<evidence type="ECO:0000313" key="2">
    <source>
        <dbReference type="EMBL" id="PXF41762.1"/>
    </source>
</evidence>
<dbReference type="GO" id="GO:0000932">
    <property type="term" value="C:P-body"/>
    <property type="evidence" value="ECO:0007669"/>
    <property type="project" value="TreeGrafter"/>
</dbReference>
<dbReference type="STRING" id="448386.A0A2V3II66"/>
<dbReference type="PANTHER" id="PTHR13162">
    <property type="entry name" value="CCR4-NOT TRANSCRIPTION COMPLEX"/>
    <property type="match status" value="1"/>
</dbReference>
<sequence>MQILPDLLASNMSVDFSLELAMLAYQENVLKFGSLLMEFLTSRGAQAASCVVVCIAHKALLEPSASRQLSVDAVCIILRCLLNWVRCSHANQGKEFVEDVQDFYKVFGRLDPRISDLAPSSDTGNAKVALGSEILTVAPSNQSDAASTVAVMLLPTTPGSSGASTAFLPSIEEETDVFFQTLYQSELLPDQAVDILRRMKASNVEQDIQVFNCMLHTLFEEYRFFKRLP</sequence>
<dbReference type="GO" id="GO:0000288">
    <property type="term" value="P:nuclear-transcribed mRNA catabolic process, deadenylation-dependent decay"/>
    <property type="evidence" value="ECO:0007669"/>
    <property type="project" value="TreeGrafter"/>
</dbReference>
<dbReference type="Proteomes" id="UP000247409">
    <property type="component" value="Unassembled WGS sequence"/>
</dbReference>
<gene>
    <name evidence="2" type="ORF">BWQ96_08512</name>
</gene>
<dbReference type="AlphaFoldDB" id="A0A2V3II66"/>
<dbReference type="OrthoDB" id="1929077at2759"/>